<feature type="region of interest" description="Disordered" evidence="1">
    <location>
        <begin position="1"/>
        <end position="23"/>
    </location>
</feature>
<keyword evidence="3" id="KW-1185">Reference proteome</keyword>
<organism evidence="2 3">
    <name type="scientific">Hermetia illucens</name>
    <name type="common">Black soldier fly</name>
    <dbReference type="NCBI Taxonomy" id="343691"/>
    <lineage>
        <taxon>Eukaryota</taxon>
        <taxon>Metazoa</taxon>
        <taxon>Ecdysozoa</taxon>
        <taxon>Arthropoda</taxon>
        <taxon>Hexapoda</taxon>
        <taxon>Insecta</taxon>
        <taxon>Pterygota</taxon>
        <taxon>Neoptera</taxon>
        <taxon>Endopterygota</taxon>
        <taxon>Diptera</taxon>
        <taxon>Brachycera</taxon>
        <taxon>Stratiomyomorpha</taxon>
        <taxon>Stratiomyidae</taxon>
        <taxon>Hermetiinae</taxon>
        <taxon>Hermetia</taxon>
    </lineage>
</organism>
<feature type="compositionally biased region" description="Acidic residues" evidence="1">
    <location>
        <begin position="10"/>
        <end position="22"/>
    </location>
</feature>
<evidence type="ECO:0000313" key="2">
    <source>
        <dbReference type="EMBL" id="CAD7083426.1"/>
    </source>
</evidence>
<accession>A0A7R8UM96</accession>
<feature type="region of interest" description="Disordered" evidence="1">
    <location>
        <begin position="68"/>
        <end position="97"/>
    </location>
</feature>
<dbReference type="AlphaFoldDB" id="A0A7R8UM96"/>
<name>A0A7R8UM96_HERIL</name>
<dbReference type="Proteomes" id="UP000594454">
    <property type="component" value="Chromosome 2"/>
</dbReference>
<evidence type="ECO:0000256" key="1">
    <source>
        <dbReference type="SAM" id="MobiDB-lite"/>
    </source>
</evidence>
<evidence type="ECO:0000313" key="3">
    <source>
        <dbReference type="Proteomes" id="UP000594454"/>
    </source>
</evidence>
<gene>
    <name evidence="2" type="ORF">HERILL_LOCUS6387</name>
</gene>
<feature type="compositionally biased region" description="Acidic residues" evidence="1">
    <location>
        <begin position="87"/>
        <end position="97"/>
    </location>
</feature>
<reference evidence="2 3" key="1">
    <citation type="submission" date="2020-11" db="EMBL/GenBank/DDBJ databases">
        <authorList>
            <person name="Wallbank WR R."/>
            <person name="Pardo Diaz C."/>
            <person name="Kozak K."/>
            <person name="Martin S."/>
            <person name="Jiggins C."/>
            <person name="Moest M."/>
            <person name="Warren A I."/>
            <person name="Generalovic N T."/>
            <person name="Byers J.R.P. K."/>
            <person name="Montejo-Kovacevich G."/>
            <person name="Yen C E."/>
        </authorList>
    </citation>
    <scope>NUCLEOTIDE SEQUENCE [LARGE SCALE GENOMIC DNA]</scope>
</reference>
<protein>
    <submittedName>
        <fullName evidence="2">Uncharacterized protein</fullName>
    </submittedName>
</protein>
<sequence>MAEKRKLEQDETFSEDEIENEEPMTAADALRMLQQKDPDRLNESLRRTVLVSEAITYTYKLACQEFKESKERENSGPLAKKLKVDDDSSEVSDQDDVLWEDNESLKVEVLEEYNLVWEDNEIVADDPRTDFEVLWEELSPYLDKIE</sequence>
<dbReference type="InParanoid" id="A0A7R8UM96"/>
<dbReference type="EMBL" id="LR899010">
    <property type="protein sequence ID" value="CAD7083426.1"/>
    <property type="molecule type" value="Genomic_DNA"/>
</dbReference>
<proteinExistence type="predicted"/>